<dbReference type="RefSeq" id="WP_150416973.1">
    <property type="nucleotide sequence ID" value="NZ_VYQF01000013.1"/>
</dbReference>
<dbReference type="InterPro" id="IPR052514">
    <property type="entry name" value="SAM-dependent_MTase"/>
</dbReference>
<dbReference type="InterPro" id="IPR029063">
    <property type="entry name" value="SAM-dependent_MTases_sf"/>
</dbReference>
<dbReference type="Pfam" id="PF05050">
    <property type="entry name" value="Methyltransf_21"/>
    <property type="match status" value="1"/>
</dbReference>
<organism evidence="2 3">
    <name type="scientific">Ginsengibacter hankyongi</name>
    <dbReference type="NCBI Taxonomy" id="2607284"/>
    <lineage>
        <taxon>Bacteria</taxon>
        <taxon>Pseudomonadati</taxon>
        <taxon>Bacteroidota</taxon>
        <taxon>Chitinophagia</taxon>
        <taxon>Chitinophagales</taxon>
        <taxon>Chitinophagaceae</taxon>
        <taxon>Ginsengibacter</taxon>
    </lineage>
</organism>
<name>A0A5J5IF36_9BACT</name>
<feature type="domain" description="Methyltransferase FkbM" evidence="1">
    <location>
        <begin position="105"/>
        <end position="242"/>
    </location>
</feature>
<evidence type="ECO:0000259" key="1">
    <source>
        <dbReference type="Pfam" id="PF05050"/>
    </source>
</evidence>
<dbReference type="EMBL" id="VYQF01000013">
    <property type="protein sequence ID" value="KAA9034601.1"/>
    <property type="molecule type" value="Genomic_DNA"/>
</dbReference>
<dbReference type="Proteomes" id="UP000326903">
    <property type="component" value="Unassembled WGS sequence"/>
</dbReference>
<keyword evidence="3" id="KW-1185">Reference proteome</keyword>
<dbReference type="SUPFAM" id="SSF53335">
    <property type="entry name" value="S-adenosyl-L-methionine-dependent methyltransferases"/>
    <property type="match status" value="1"/>
</dbReference>
<dbReference type="PANTHER" id="PTHR34203:SF15">
    <property type="entry name" value="SLL1173 PROTEIN"/>
    <property type="match status" value="1"/>
</dbReference>
<dbReference type="InterPro" id="IPR006342">
    <property type="entry name" value="FkbM_mtfrase"/>
</dbReference>
<keyword evidence="2" id="KW-0489">Methyltransferase</keyword>
<sequence length="273" mass="32109">MYHVLSHSLEPRAAELMNFSQKIRLRYRSFKIHLEELGGFWKTSKYFFEKHILRKKQLRLTVKGNDVPIYLRNFTSDIDIFAQIFINKEYENGIKTLPVPKIILDCGANIGLAALYFNYRYPYTLIYCFEPEHSNYKLLRQNVGAYSNIKTYEHAIWTDTEKLYLNLNNPNDSFTVSDKNNDDVVRINAVSLNDFLLENQIDKIDLLKLDIEGAELPLFSKNLDWIHKVDVIIVEIHERINPGSTQYINDLLTPYFAISYTGEYVKYTRKTLN</sequence>
<evidence type="ECO:0000313" key="3">
    <source>
        <dbReference type="Proteomes" id="UP000326903"/>
    </source>
</evidence>
<gene>
    <name evidence="2" type="ORF">FW778_21565</name>
</gene>
<dbReference type="Gene3D" id="3.40.50.150">
    <property type="entry name" value="Vaccinia Virus protein VP39"/>
    <property type="match status" value="1"/>
</dbReference>
<comment type="caution">
    <text evidence="2">The sequence shown here is derived from an EMBL/GenBank/DDBJ whole genome shotgun (WGS) entry which is preliminary data.</text>
</comment>
<protein>
    <submittedName>
        <fullName evidence="2">FkbM family methyltransferase</fullName>
    </submittedName>
</protein>
<dbReference type="NCBIfam" id="TIGR01444">
    <property type="entry name" value="fkbM_fam"/>
    <property type="match status" value="1"/>
</dbReference>
<evidence type="ECO:0000313" key="2">
    <source>
        <dbReference type="EMBL" id="KAA9034601.1"/>
    </source>
</evidence>
<dbReference type="AlphaFoldDB" id="A0A5J5IF36"/>
<keyword evidence="2" id="KW-0808">Transferase</keyword>
<reference evidence="2 3" key="1">
    <citation type="submission" date="2019-09" db="EMBL/GenBank/DDBJ databases">
        <title>Draft genome sequence of Ginsengibacter sp. BR5-29.</title>
        <authorList>
            <person name="Im W.-T."/>
        </authorList>
    </citation>
    <scope>NUCLEOTIDE SEQUENCE [LARGE SCALE GENOMIC DNA]</scope>
    <source>
        <strain evidence="2 3">BR5-29</strain>
    </source>
</reference>
<dbReference type="GO" id="GO:0032259">
    <property type="term" value="P:methylation"/>
    <property type="evidence" value="ECO:0007669"/>
    <property type="project" value="UniProtKB-KW"/>
</dbReference>
<dbReference type="GO" id="GO:0008168">
    <property type="term" value="F:methyltransferase activity"/>
    <property type="evidence" value="ECO:0007669"/>
    <property type="project" value="UniProtKB-KW"/>
</dbReference>
<dbReference type="PANTHER" id="PTHR34203">
    <property type="entry name" value="METHYLTRANSFERASE, FKBM FAMILY PROTEIN"/>
    <property type="match status" value="1"/>
</dbReference>
<accession>A0A5J5IF36</accession>
<proteinExistence type="predicted"/>